<dbReference type="GO" id="GO:0046872">
    <property type="term" value="F:metal ion binding"/>
    <property type="evidence" value="ECO:0007669"/>
    <property type="project" value="UniProtKB-KW"/>
</dbReference>
<dbReference type="GO" id="GO:0010333">
    <property type="term" value="F:terpene synthase activity"/>
    <property type="evidence" value="ECO:0007669"/>
    <property type="project" value="InterPro"/>
</dbReference>
<dbReference type="EMBL" id="CAMGZC010000238">
    <property type="protein sequence ID" value="CAI0645397.1"/>
    <property type="molecule type" value="Genomic_DNA"/>
</dbReference>
<dbReference type="Pfam" id="PF19086">
    <property type="entry name" value="Terpene_syn_C_2"/>
    <property type="match status" value="1"/>
</dbReference>
<dbReference type="InterPro" id="IPR034686">
    <property type="entry name" value="Terpene_cyclase-like_2"/>
</dbReference>
<dbReference type="EC" id="4.2.3.-" evidence="4"/>
<evidence type="ECO:0000256" key="1">
    <source>
        <dbReference type="ARBA" id="ARBA00001946"/>
    </source>
</evidence>
<comment type="caution">
    <text evidence="5">The sequence shown here is derived from an EMBL/GenBank/DDBJ whole genome shotgun (WGS) entry which is preliminary data.</text>
</comment>
<dbReference type="PANTHER" id="PTHR35201">
    <property type="entry name" value="TERPENE SYNTHASE"/>
    <property type="match status" value="1"/>
</dbReference>
<dbReference type="AlphaFoldDB" id="A0A9W4RR34"/>
<evidence type="ECO:0000313" key="6">
    <source>
        <dbReference type="Proteomes" id="UP001152533"/>
    </source>
</evidence>
<protein>
    <recommendedName>
        <fullName evidence="4">Terpene synthase</fullName>
        <ecNumber evidence="4">4.2.3.-</ecNumber>
    </recommendedName>
</protein>
<proteinExistence type="inferred from homology"/>
<comment type="cofactor">
    <cofactor evidence="1 4">
        <name>Mg(2+)</name>
        <dbReference type="ChEBI" id="CHEBI:18420"/>
    </cofactor>
</comment>
<dbReference type="GO" id="GO:0008299">
    <property type="term" value="P:isoprenoid biosynthetic process"/>
    <property type="evidence" value="ECO:0007669"/>
    <property type="project" value="UniProtKB-ARBA"/>
</dbReference>
<gene>
    <name evidence="5" type="ORF">CGXH109_LOCUS44870</name>
</gene>
<organism evidence="5 6">
    <name type="scientific">Colletotrichum noveboracense</name>
    <dbReference type="NCBI Taxonomy" id="2664923"/>
    <lineage>
        <taxon>Eukaryota</taxon>
        <taxon>Fungi</taxon>
        <taxon>Dikarya</taxon>
        <taxon>Ascomycota</taxon>
        <taxon>Pezizomycotina</taxon>
        <taxon>Sordariomycetes</taxon>
        <taxon>Hypocreomycetidae</taxon>
        <taxon>Glomerellales</taxon>
        <taxon>Glomerellaceae</taxon>
        <taxon>Colletotrichum</taxon>
        <taxon>Colletotrichum gloeosporioides species complex</taxon>
    </lineage>
</organism>
<evidence type="ECO:0000313" key="5">
    <source>
        <dbReference type="EMBL" id="CAI0645397.1"/>
    </source>
</evidence>
<evidence type="ECO:0000256" key="3">
    <source>
        <dbReference type="ARBA" id="ARBA00022842"/>
    </source>
</evidence>
<dbReference type="Gene3D" id="1.10.600.10">
    <property type="entry name" value="Farnesyl Diphosphate Synthase"/>
    <property type="match status" value="1"/>
</dbReference>
<keyword evidence="4" id="KW-0456">Lyase</keyword>
<keyword evidence="6" id="KW-1185">Reference proteome</keyword>
<name>A0A9W4RR34_9PEZI</name>
<dbReference type="InterPro" id="IPR008949">
    <property type="entry name" value="Isoprenoid_synthase_dom_sf"/>
</dbReference>
<dbReference type="PANTHER" id="PTHR35201:SF4">
    <property type="entry name" value="BETA-PINACENE SYNTHASE-RELATED"/>
    <property type="match status" value="1"/>
</dbReference>
<sequence>MTEFDEGHLKEDPTAAAEEISQNIVIMGGDAPRYTVDSNPIRYVFQRCWDAISEVSSPDEYMNMRRGTIGVYPAINLTEYGSNINLPQNVYEHPSLQECMTVSADLVILVNDVLSYRKDLELGVEHNLISLLMEKDGLSIQQATDEIGNMVNRCYRRWYLALAELPSYGEKIDREAMRFVEVCRALAQGNLYWRQINGFKTGRYLGREGHVVHETGMMHLPPA</sequence>
<comment type="similarity">
    <text evidence="2 4">Belongs to the terpene synthase family.</text>
</comment>
<keyword evidence="4" id="KW-0479">Metal-binding</keyword>
<evidence type="ECO:0000256" key="2">
    <source>
        <dbReference type="ARBA" id="ARBA00006333"/>
    </source>
</evidence>
<reference evidence="5" key="1">
    <citation type="submission" date="2022-08" db="EMBL/GenBank/DDBJ databases">
        <authorList>
            <person name="Giroux E."/>
            <person name="Giroux E."/>
        </authorList>
    </citation>
    <scope>NUCLEOTIDE SEQUENCE</scope>
    <source>
        <strain evidence="5">H1091258</strain>
    </source>
</reference>
<keyword evidence="3 4" id="KW-0460">Magnesium</keyword>
<evidence type="ECO:0000256" key="4">
    <source>
        <dbReference type="RuleBase" id="RU366034"/>
    </source>
</evidence>
<accession>A0A9W4RR34</accession>
<dbReference type="Proteomes" id="UP001152533">
    <property type="component" value="Unassembled WGS sequence"/>
</dbReference>
<dbReference type="SUPFAM" id="SSF48576">
    <property type="entry name" value="Terpenoid synthases"/>
    <property type="match status" value="1"/>
</dbReference>